<protein>
    <submittedName>
        <fullName evidence="1">DUF2125 domain-containing protein</fullName>
    </submittedName>
</protein>
<organism evidence="1 2">
    <name type="scientific">Hansschlegelia quercus</name>
    <dbReference type="NCBI Taxonomy" id="2528245"/>
    <lineage>
        <taxon>Bacteria</taxon>
        <taxon>Pseudomonadati</taxon>
        <taxon>Pseudomonadota</taxon>
        <taxon>Alphaproteobacteria</taxon>
        <taxon>Hyphomicrobiales</taxon>
        <taxon>Methylopilaceae</taxon>
        <taxon>Hansschlegelia</taxon>
    </lineage>
</organism>
<proteinExistence type="predicted"/>
<accession>A0A4Q9GPN5</accession>
<evidence type="ECO:0000313" key="2">
    <source>
        <dbReference type="Proteomes" id="UP000291613"/>
    </source>
</evidence>
<dbReference type="AlphaFoldDB" id="A0A4Q9GPN5"/>
<keyword evidence="2" id="KW-1185">Reference proteome</keyword>
<dbReference type="Pfam" id="PF09898">
    <property type="entry name" value="DUF2125"/>
    <property type="match status" value="1"/>
</dbReference>
<dbReference type="EMBL" id="SIUB01000003">
    <property type="protein sequence ID" value="TBN53880.1"/>
    <property type="molecule type" value="Genomic_DNA"/>
</dbReference>
<reference evidence="1 2" key="1">
    <citation type="submission" date="2019-02" db="EMBL/GenBank/DDBJ databases">
        <title>Hansschlegelia quercus sp. nov., a novel methylotrophic bacterium from buds of oak (Quercus robur L.).</title>
        <authorList>
            <person name="Agafonova N.V."/>
            <person name="Kaparullina E.N."/>
            <person name="Grouzdev D.S."/>
            <person name="Doronina N.V."/>
        </authorList>
    </citation>
    <scope>NUCLEOTIDE SEQUENCE [LARGE SCALE GENOMIC DNA]</scope>
    <source>
        <strain evidence="1 2">Dub</strain>
    </source>
</reference>
<name>A0A4Q9GPN5_9HYPH</name>
<dbReference type="InterPro" id="IPR018666">
    <property type="entry name" value="DUF2125"/>
</dbReference>
<comment type="caution">
    <text evidence="1">The sequence shown here is derived from an EMBL/GenBank/DDBJ whole genome shotgun (WGS) entry which is preliminary data.</text>
</comment>
<evidence type="ECO:0000313" key="1">
    <source>
        <dbReference type="EMBL" id="TBN53880.1"/>
    </source>
</evidence>
<gene>
    <name evidence="1" type="ORF">EYR15_08815</name>
</gene>
<sequence>MMSMAPEIASRSRSGLWGLFVPLILVAVLAAGWSGFWFYAAGRADAAIDDWLAKEAARGRAYACEKRALGGFPFRAELTCDGVSAVIATTGGEVRASAPRFKAVAQVYDPNRMIAELDGPVSLTTADGRTLALSYQLAQASLGIADRRFDRGSLVVDAPRLREGPDEVGAAKAFEAHVRRVPGGEAGAYDVALTLDEADAPLLGMLPIGQGPVSLQLQAEARGVDDSTTLKSPADRLRAFAEAAGTVHVSLAKLVRGDVAAEARGDLALDKQGRIEGSGDFVARGADDLVRALLPDDGKKGLAALLGVGVQMLGSPAKLDGADAMSYRIRIEKGRVAVGPIKVYKLPPVF</sequence>
<dbReference type="OrthoDB" id="7169664at2"/>
<dbReference type="Proteomes" id="UP000291613">
    <property type="component" value="Unassembled WGS sequence"/>
</dbReference>